<accession>A0AA38JGB6</accession>
<evidence type="ECO:0000313" key="2">
    <source>
        <dbReference type="EMBL" id="KAJ3727990.1"/>
    </source>
</evidence>
<gene>
    <name evidence="2" type="ORF">DFJ43DRAFT_1085233</name>
</gene>
<dbReference type="EMBL" id="JANVFO010000040">
    <property type="protein sequence ID" value="KAJ3727990.1"/>
    <property type="molecule type" value="Genomic_DNA"/>
</dbReference>
<proteinExistence type="predicted"/>
<evidence type="ECO:0000313" key="3">
    <source>
        <dbReference type="Proteomes" id="UP001176059"/>
    </source>
</evidence>
<organism evidence="2 3">
    <name type="scientific">Lentinula guzmanii</name>
    <dbReference type="NCBI Taxonomy" id="2804957"/>
    <lineage>
        <taxon>Eukaryota</taxon>
        <taxon>Fungi</taxon>
        <taxon>Dikarya</taxon>
        <taxon>Basidiomycota</taxon>
        <taxon>Agaricomycotina</taxon>
        <taxon>Agaricomycetes</taxon>
        <taxon>Agaricomycetidae</taxon>
        <taxon>Agaricales</taxon>
        <taxon>Marasmiineae</taxon>
        <taxon>Omphalotaceae</taxon>
        <taxon>Lentinula</taxon>
    </lineage>
</organism>
<name>A0AA38JGB6_9AGAR</name>
<feature type="non-terminal residue" evidence="2">
    <location>
        <position position="121"/>
    </location>
</feature>
<reference evidence="2" key="2">
    <citation type="journal article" date="2023" name="Proc. Natl. Acad. Sci. U.S.A.">
        <title>A global phylogenomic analysis of the shiitake genus Lentinula.</title>
        <authorList>
            <person name="Sierra-Patev S."/>
            <person name="Min B."/>
            <person name="Naranjo-Ortiz M."/>
            <person name="Looney B."/>
            <person name="Konkel Z."/>
            <person name="Slot J.C."/>
            <person name="Sakamoto Y."/>
            <person name="Steenwyk J.L."/>
            <person name="Rokas A."/>
            <person name="Carro J."/>
            <person name="Camarero S."/>
            <person name="Ferreira P."/>
            <person name="Molpeceres G."/>
            <person name="Ruiz-Duenas F.J."/>
            <person name="Serrano A."/>
            <person name="Henrissat B."/>
            <person name="Drula E."/>
            <person name="Hughes K.W."/>
            <person name="Mata J.L."/>
            <person name="Ishikawa N.K."/>
            <person name="Vargas-Isla R."/>
            <person name="Ushijima S."/>
            <person name="Smith C.A."/>
            <person name="Donoghue J."/>
            <person name="Ahrendt S."/>
            <person name="Andreopoulos W."/>
            <person name="He G."/>
            <person name="LaButti K."/>
            <person name="Lipzen A."/>
            <person name="Ng V."/>
            <person name="Riley R."/>
            <person name="Sandor L."/>
            <person name="Barry K."/>
            <person name="Martinez A.T."/>
            <person name="Xiao Y."/>
            <person name="Gibbons J.G."/>
            <person name="Terashima K."/>
            <person name="Grigoriev I.V."/>
            <person name="Hibbett D."/>
        </authorList>
    </citation>
    <scope>NUCLEOTIDE SEQUENCE</scope>
    <source>
        <strain evidence="2">ET3784</strain>
    </source>
</reference>
<protein>
    <submittedName>
        <fullName evidence="2">Uncharacterized protein</fullName>
    </submittedName>
</protein>
<reference evidence="2" key="1">
    <citation type="submission" date="2022-08" db="EMBL/GenBank/DDBJ databases">
        <authorList>
            <consortium name="DOE Joint Genome Institute"/>
            <person name="Min B."/>
            <person name="Sierra-Patev S."/>
            <person name="Naranjo-Ortiz M."/>
            <person name="Looney B."/>
            <person name="Konkel Z."/>
            <person name="Slot J.C."/>
            <person name="Sakamoto Y."/>
            <person name="Steenwyk J.L."/>
            <person name="Rokas A."/>
            <person name="Carro J."/>
            <person name="Camarero S."/>
            <person name="Ferreira P."/>
            <person name="Molpeceres G."/>
            <person name="Ruiz-duenas F.J."/>
            <person name="Serrano A."/>
            <person name="Henrissat B."/>
            <person name="Drula E."/>
            <person name="Hughes K.W."/>
            <person name="Mata J.L."/>
            <person name="Ishikawa N.K."/>
            <person name="Vargas-Isla R."/>
            <person name="Ushijima S."/>
            <person name="Smith C.A."/>
            <person name="Ahrendt S."/>
            <person name="Andreopoulos W."/>
            <person name="He G."/>
            <person name="LaButti K."/>
            <person name="Lipzen A."/>
            <person name="Ng V."/>
            <person name="Riley R."/>
            <person name="Sandor L."/>
            <person name="Barry K."/>
            <person name="Martinez A.T."/>
            <person name="Xiao Y."/>
            <person name="Gibbons J.G."/>
            <person name="Terashima K."/>
            <person name="Hibbett D.S."/>
            <person name="Grigoriev I.V."/>
        </authorList>
    </citation>
    <scope>NUCLEOTIDE SEQUENCE</scope>
    <source>
        <strain evidence="2">ET3784</strain>
    </source>
</reference>
<keyword evidence="1" id="KW-0472">Membrane</keyword>
<dbReference type="Proteomes" id="UP001176059">
    <property type="component" value="Unassembled WGS sequence"/>
</dbReference>
<keyword evidence="1" id="KW-0812">Transmembrane</keyword>
<keyword evidence="3" id="KW-1185">Reference proteome</keyword>
<sequence>MVGSLNPSENVVETFHFVSIVVETIFAVIAQNFGRSIRVIPMLPNPMLPIHVPLVPVSYRATYEFRPLTFRFPAEVFGFLNFELSFIMFYILFTIFLLCFRIPRSSESPSSVTLVILMLHT</sequence>
<feature type="transmembrane region" description="Helical" evidence="1">
    <location>
        <begin position="12"/>
        <end position="30"/>
    </location>
</feature>
<comment type="caution">
    <text evidence="2">The sequence shown here is derived from an EMBL/GenBank/DDBJ whole genome shotgun (WGS) entry which is preliminary data.</text>
</comment>
<feature type="transmembrane region" description="Helical" evidence="1">
    <location>
        <begin position="79"/>
        <end position="100"/>
    </location>
</feature>
<keyword evidence="1" id="KW-1133">Transmembrane helix</keyword>
<evidence type="ECO:0000256" key="1">
    <source>
        <dbReference type="SAM" id="Phobius"/>
    </source>
</evidence>
<dbReference type="AlphaFoldDB" id="A0AA38JGB6"/>